<dbReference type="Gene3D" id="1.10.520.40">
    <property type="entry name" value="CRISPR-associated protein Cse2"/>
    <property type="match status" value="1"/>
</dbReference>
<comment type="caution">
    <text evidence="1">The sequence shown here is derived from an EMBL/GenBank/DDBJ whole genome shotgun (WGS) entry which is preliminary data.</text>
</comment>
<evidence type="ECO:0000313" key="1">
    <source>
        <dbReference type="EMBL" id="TWH64474.1"/>
    </source>
</evidence>
<dbReference type="InterPro" id="IPR038287">
    <property type="entry name" value="Cse2_sf"/>
</dbReference>
<protein>
    <submittedName>
        <fullName evidence="1">CRISPR system Cascade subunit CasB</fullName>
    </submittedName>
</protein>
<dbReference type="NCBIfam" id="TIGR02548">
    <property type="entry name" value="casB_cse2"/>
    <property type="match status" value="1"/>
</dbReference>
<evidence type="ECO:0000313" key="2">
    <source>
        <dbReference type="Proteomes" id="UP000319627"/>
    </source>
</evidence>
<accession>A0A562I181</accession>
<dbReference type="Proteomes" id="UP000319627">
    <property type="component" value="Unassembled WGS sequence"/>
</dbReference>
<dbReference type="CDD" id="cd09731">
    <property type="entry name" value="Cse2_I-E"/>
    <property type="match status" value="1"/>
</dbReference>
<proteinExistence type="predicted"/>
<dbReference type="AlphaFoldDB" id="A0A562I181"/>
<dbReference type="InterPro" id="IPR013382">
    <property type="entry name" value="CRISPR-assoc_prot_Cse2"/>
</dbReference>
<name>A0A562I181_9GAMM</name>
<sequence length="184" mass="20791">MKSEYAMSFIQYLERLTPQGQNKGNPGALARLRHSLAFAPGAYPAAYPYVEPFLKLEWEAQDKRRLACYLVAGLYAKHPQQAEQSLAGALGVLWSHKEKSPSIEQRFVALLGTDAGSLADHLRQSISLLASADIGLNYGELLDDLFIWMNPAFDLDRIRQRWAREFYRAAYRETEANNTSNSHV</sequence>
<gene>
    <name evidence="1" type="ORF">LX59_02422</name>
</gene>
<organism evidence="1 2">
    <name type="scientific">Azomonas agilis</name>
    <dbReference type="NCBI Taxonomy" id="116849"/>
    <lineage>
        <taxon>Bacteria</taxon>
        <taxon>Pseudomonadati</taxon>
        <taxon>Pseudomonadota</taxon>
        <taxon>Gammaproteobacteria</taxon>
        <taxon>Pseudomonadales</taxon>
        <taxon>Pseudomonadaceae</taxon>
        <taxon>Azomonas</taxon>
    </lineage>
</organism>
<keyword evidence="2" id="KW-1185">Reference proteome</keyword>
<reference evidence="1 2" key="1">
    <citation type="submission" date="2019-07" db="EMBL/GenBank/DDBJ databases">
        <title>Genomic Encyclopedia of Type Strains, Phase I: the one thousand microbial genomes (KMG-I) project.</title>
        <authorList>
            <person name="Kyrpides N."/>
        </authorList>
    </citation>
    <scope>NUCLEOTIDE SEQUENCE [LARGE SCALE GENOMIC DNA]</scope>
    <source>
        <strain evidence="1 2">DSM 375</strain>
    </source>
</reference>
<dbReference type="EMBL" id="VLKG01000009">
    <property type="protein sequence ID" value="TWH64474.1"/>
    <property type="molecule type" value="Genomic_DNA"/>
</dbReference>
<dbReference type="Pfam" id="PF09485">
    <property type="entry name" value="CRISPR_Cse2"/>
    <property type="match status" value="1"/>
</dbReference>
<dbReference type="RefSeq" id="WP_246118750.1">
    <property type="nucleotide sequence ID" value="NZ_VLKG01000009.1"/>
</dbReference>